<dbReference type="Proteomes" id="UP001614338">
    <property type="component" value="Unassembled WGS sequence"/>
</dbReference>
<keyword evidence="4" id="KW-1185">Reference proteome</keyword>
<feature type="coiled-coil region" evidence="1">
    <location>
        <begin position="165"/>
        <end position="199"/>
    </location>
</feature>
<comment type="caution">
    <text evidence="3">The sequence shown here is derived from an EMBL/GenBank/DDBJ whole genome shotgun (WGS) entry which is preliminary data.</text>
</comment>
<proteinExistence type="predicted"/>
<accession>A0ABW8BYP7</accession>
<dbReference type="RefSeq" id="WP_399846311.1">
    <property type="nucleotide sequence ID" value="NZ_JBITWC010000038.1"/>
</dbReference>
<organism evidence="3 4">
    <name type="scientific">Vreelandella lionensis</name>
    <dbReference type="NCBI Taxonomy" id="1144478"/>
    <lineage>
        <taxon>Bacteria</taxon>
        <taxon>Pseudomonadati</taxon>
        <taxon>Pseudomonadota</taxon>
        <taxon>Gammaproteobacteria</taxon>
        <taxon>Oceanospirillales</taxon>
        <taxon>Halomonadaceae</taxon>
        <taxon>Vreelandella</taxon>
    </lineage>
</organism>
<keyword evidence="2" id="KW-1133">Transmembrane helix</keyword>
<evidence type="ECO:0000256" key="2">
    <source>
        <dbReference type="SAM" id="Phobius"/>
    </source>
</evidence>
<gene>
    <name evidence="3" type="ORF">ACIGG6_17480</name>
</gene>
<evidence type="ECO:0000313" key="4">
    <source>
        <dbReference type="Proteomes" id="UP001614338"/>
    </source>
</evidence>
<protein>
    <submittedName>
        <fullName evidence="3">Uncharacterized protein</fullName>
    </submittedName>
</protein>
<feature type="transmembrane region" description="Helical" evidence="2">
    <location>
        <begin position="270"/>
        <end position="292"/>
    </location>
</feature>
<evidence type="ECO:0000256" key="1">
    <source>
        <dbReference type="SAM" id="Coils"/>
    </source>
</evidence>
<keyword evidence="2" id="KW-0472">Membrane</keyword>
<sequence>MSDRSLTEVLEWCISSIVPGGVFFTTEENEKVSLKNCLELILENVNYLKENDGYEDWEWFKDRFKDKVELNIANNMDHKYSNWSEVLDLCLIFVFEIFYITGDNELKGLLDKLLGAREFYLKKFKNKKPIDYFDKYSSGVRKSLELYRKAQASESMINKEINKRLKDYKNKEEELSYHLEELKENVSALKGDASFLSSSKVFNRLEENARVKEKRALLASFTFAVVTIVYLFVIAVYLIDTQGSPFLINVGETSDRLMFWEEIRLLDIKLLMISSTFVFLGIYFFRVFLAIYQRNNKWLQELELKSAISFYIEGHARFVKESGGDCGESIAKYEDFIFGNRELEEVDIHSPKPTDSLKDVGEVAEKLVKAGVGKR</sequence>
<name>A0ABW8BYP7_9GAMM</name>
<dbReference type="EMBL" id="JBITWC010000038">
    <property type="protein sequence ID" value="MFI8751778.1"/>
    <property type="molecule type" value="Genomic_DNA"/>
</dbReference>
<evidence type="ECO:0000313" key="3">
    <source>
        <dbReference type="EMBL" id="MFI8751778.1"/>
    </source>
</evidence>
<keyword evidence="1" id="KW-0175">Coiled coil</keyword>
<reference evidence="3 4" key="1">
    <citation type="submission" date="2024-10" db="EMBL/GenBank/DDBJ databases">
        <title>The Natural Products Discovery Center: Release of the First 8490 Sequenced Strains for Exploring Actinobacteria Biosynthetic Diversity.</title>
        <authorList>
            <person name="Kalkreuter E."/>
            <person name="Kautsar S.A."/>
            <person name="Yang D."/>
            <person name="Bader C.D."/>
            <person name="Teijaro C.N."/>
            <person name="Fluegel L."/>
            <person name="Davis C.M."/>
            <person name="Simpson J.R."/>
            <person name="Lauterbach L."/>
            <person name="Steele A.D."/>
            <person name="Gui C."/>
            <person name="Meng S."/>
            <person name="Li G."/>
            <person name="Viehrig K."/>
            <person name="Ye F."/>
            <person name="Su P."/>
            <person name="Kiefer A.F."/>
            <person name="Nichols A."/>
            <person name="Cepeda A.J."/>
            <person name="Yan W."/>
            <person name="Fan B."/>
            <person name="Jiang Y."/>
            <person name="Adhikari A."/>
            <person name="Zheng C.-J."/>
            <person name="Schuster L."/>
            <person name="Cowan T.M."/>
            <person name="Smanski M.J."/>
            <person name="Chevrette M.G."/>
            <person name="De Carvalho L.P.S."/>
            <person name="Shen B."/>
        </authorList>
    </citation>
    <scope>NUCLEOTIDE SEQUENCE [LARGE SCALE GENOMIC DNA]</scope>
    <source>
        <strain evidence="3 4">NPDC077409</strain>
    </source>
</reference>
<keyword evidence="2" id="KW-0812">Transmembrane</keyword>
<feature type="transmembrane region" description="Helical" evidence="2">
    <location>
        <begin position="216"/>
        <end position="239"/>
    </location>
</feature>